<sequence length="289" mass="32669">MFTSNKAPDQRLRITVGPKYDPQTHQSVQVNGAEPIRIESPHLTADIWVRIQDYTGYPTTSPRTNPYFNHEVTSRNRYSITLSLTFKQAVNGNDLLFGNDFDHPIRDYLPPGFGTAFRIVKTMLDPSLDGDAHADKPYLYSPALASWNQFHIGDVTNALPAVSDPVILEGADGSGMEVRNTYAIPEDAAARTKHFRAEEKRAEFEFEAGRVYQADFGNPYLDFNEFSIHIPGITLNISKYVSEKNNVLRYVLKNRATGEEYLVIGFTVVLDEEQEEDTEENKEVVDEVD</sequence>
<dbReference type="Proteomes" id="UP000248961">
    <property type="component" value="Unassembled WGS sequence"/>
</dbReference>
<dbReference type="EMBL" id="KZ824309">
    <property type="protein sequence ID" value="RAL08875.1"/>
    <property type="molecule type" value="Genomic_DNA"/>
</dbReference>
<evidence type="ECO:0000313" key="2">
    <source>
        <dbReference type="EMBL" id="RAL08875.1"/>
    </source>
</evidence>
<dbReference type="VEuPathDB" id="FungiDB:BO97DRAFT_408106"/>
<keyword evidence="3" id="KW-1185">Reference proteome</keyword>
<evidence type="ECO:0000313" key="3">
    <source>
        <dbReference type="Proteomes" id="UP000248961"/>
    </source>
</evidence>
<dbReference type="GeneID" id="37200071"/>
<dbReference type="PANTHER" id="PTHR34826:SF2">
    <property type="entry name" value="UPF0590 PROTEIN C409.17C"/>
    <property type="match status" value="1"/>
</dbReference>
<dbReference type="OrthoDB" id="2119945at2759"/>
<reference evidence="2 3" key="1">
    <citation type="submission" date="2018-02" db="EMBL/GenBank/DDBJ databases">
        <title>The genomes of Aspergillus section Nigri reveals drivers in fungal speciation.</title>
        <authorList>
            <consortium name="DOE Joint Genome Institute"/>
            <person name="Vesth T.C."/>
            <person name="Nybo J."/>
            <person name="Theobald S."/>
            <person name="Brandl J."/>
            <person name="Frisvad J.C."/>
            <person name="Nielsen K.F."/>
            <person name="Lyhne E.K."/>
            <person name="Kogle M.E."/>
            <person name="Kuo A."/>
            <person name="Riley R."/>
            <person name="Clum A."/>
            <person name="Nolan M."/>
            <person name="Lipzen A."/>
            <person name="Salamov A."/>
            <person name="Henrissat B."/>
            <person name="Wiebenga A."/>
            <person name="De vries R.P."/>
            <person name="Grigoriev I.V."/>
            <person name="Mortensen U.H."/>
            <person name="Andersen M.R."/>
            <person name="Baker S.E."/>
        </authorList>
    </citation>
    <scope>NUCLEOTIDE SEQUENCE [LARGE SCALE GENOMIC DNA]</scope>
    <source>
        <strain evidence="2 3">CBS 101889</strain>
    </source>
</reference>
<dbReference type="AlphaFoldDB" id="A0A395HNM6"/>
<dbReference type="InterPro" id="IPR013897">
    <property type="entry name" value="Duc1"/>
</dbReference>
<name>A0A395HNM6_ASPHC</name>
<dbReference type="STRING" id="1450537.A0A395HNM6"/>
<gene>
    <name evidence="2" type="ORF">BO97DRAFT_408106</name>
</gene>
<accession>A0A395HNM6</accession>
<proteinExistence type="predicted"/>
<dbReference type="Pfam" id="PF08588">
    <property type="entry name" value="Duc1"/>
    <property type="match status" value="1"/>
</dbReference>
<evidence type="ECO:0000259" key="1">
    <source>
        <dbReference type="Pfam" id="PF08588"/>
    </source>
</evidence>
<protein>
    <submittedName>
        <fullName evidence="2">DUF1769-domain-containing protein</fullName>
    </submittedName>
</protein>
<dbReference type="PANTHER" id="PTHR34826">
    <property type="entry name" value="UPF0590 PROTEIN C409.17C"/>
    <property type="match status" value="1"/>
</dbReference>
<dbReference type="RefSeq" id="XP_025548029.1">
    <property type="nucleotide sequence ID" value="XM_025695782.1"/>
</dbReference>
<feature type="domain" description="Domain of unknown function at the cortex 1" evidence="1">
    <location>
        <begin position="11"/>
        <end position="269"/>
    </location>
</feature>
<organism evidence="2 3">
    <name type="scientific">Aspergillus homomorphus (strain CBS 101889)</name>
    <dbReference type="NCBI Taxonomy" id="1450537"/>
    <lineage>
        <taxon>Eukaryota</taxon>
        <taxon>Fungi</taxon>
        <taxon>Dikarya</taxon>
        <taxon>Ascomycota</taxon>
        <taxon>Pezizomycotina</taxon>
        <taxon>Eurotiomycetes</taxon>
        <taxon>Eurotiomycetidae</taxon>
        <taxon>Eurotiales</taxon>
        <taxon>Aspergillaceae</taxon>
        <taxon>Aspergillus</taxon>
        <taxon>Aspergillus subgen. Circumdati</taxon>
    </lineage>
</organism>